<dbReference type="Pfam" id="PF13639">
    <property type="entry name" value="zf-RING_2"/>
    <property type="match status" value="1"/>
</dbReference>
<dbReference type="Gene3D" id="3.30.40.10">
    <property type="entry name" value="Zinc/RING finger domain, C3HC4 (zinc finger)"/>
    <property type="match status" value="1"/>
</dbReference>
<keyword evidence="1" id="KW-0862">Zinc</keyword>
<dbReference type="InterPro" id="IPR052639">
    <property type="entry name" value="TRAIP_ubiq-protein_ligase"/>
</dbReference>
<dbReference type="OrthoDB" id="8062037at2759"/>
<keyword evidence="2" id="KW-0175">Coiled coil</keyword>
<dbReference type="PANTHER" id="PTHR46569">
    <property type="entry name" value="E3 UBIQUITIN-PROTEIN LIGASE TRAIP"/>
    <property type="match status" value="1"/>
</dbReference>
<dbReference type="PROSITE" id="PS50089">
    <property type="entry name" value="ZF_RING_2"/>
    <property type="match status" value="1"/>
</dbReference>
<keyword evidence="1" id="KW-0479">Metal-binding</keyword>
<name>A0A5B0R1M3_PUCGR</name>
<proteinExistence type="predicted"/>
<sequence>MITTKVIVLPTCSICRDDEDEELGYVATKCGHLFHAECMREWNRNERNRGGSPRCPYCNTHLHTNSDHYHGGDSNSLIRIHQLINQRVTIIEDGKPTPEEELKAARDNLNSIKVILNKETDKLRSAEAEKLKIEAENKTLKTTISKLNQEVKINKEKCDSRAADLRKEKQARQKDLAIHLGEKAAFQKQIVDAKHHYEKLRNERGQLSKDLVQRNIENTKLKGIMGNQTNLISNLQAQSMQLSRERDQLAEKLNAMRQPNHGQLFRGQALQSNQQQHHYPVQAMQANQHFYQAPPVDPSQAGQLIDVLQGLSGGFMKLEREYMGIKNRLLEEKNEREGNGRGMEDMEKENRQIQGQAVIEAVQDRLLRTTQPPLFSSKSEIDSAKGKEHEIHELVQKIESWDSPSVSAAADQMIDPRLFG</sequence>
<dbReference type="GO" id="GO:0008270">
    <property type="term" value="F:zinc ion binding"/>
    <property type="evidence" value="ECO:0007669"/>
    <property type="project" value="UniProtKB-KW"/>
</dbReference>
<reference evidence="4 5" key="1">
    <citation type="submission" date="2019-05" db="EMBL/GenBank/DDBJ databases">
        <title>Emergence of the Ug99 lineage of the wheat stem rust pathogen through somatic hybridization.</title>
        <authorList>
            <person name="Li F."/>
            <person name="Upadhyaya N.M."/>
            <person name="Sperschneider J."/>
            <person name="Matny O."/>
            <person name="Nguyen-Phuc H."/>
            <person name="Mago R."/>
            <person name="Raley C."/>
            <person name="Miller M.E."/>
            <person name="Silverstein K.A.T."/>
            <person name="Henningsen E."/>
            <person name="Hirsch C.D."/>
            <person name="Visser B."/>
            <person name="Pretorius Z.A."/>
            <person name="Steffenson B.J."/>
            <person name="Schwessinger B."/>
            <person name="Dodds P.N."/>
            <person name="Figueroa M."/>
        </authorList>
    </citation>
    <scope>NUCLEOTIDE SEQUENCE [LARGE SCALE GENOMIC DNA]</scope>
    <source>
        <strain evidence="4">21-0</strain>
    </source>
</reference>
<dbReference type="GO" id="GO:0031297">
    <property type="term" value="P:replication fork processing"/>
    <property type="evidence" value="ECO:0007669"/>
    <property type="project" value="TreeGrafter"/>
</dbReference>
<protein>
    <recommendedName>
        <fullName evidence="3">RING-type domain-containing protein</fullName>
    </recommendedName>
</protein>
<evidence type="ECO:0000259" key="3">
    <source>
        <dbReference type="PROSITE" id="PS50089"/>
    </source>
</evidence>
<evidence type="ECO:0000313" key="4">
    <source>
        <dbReference type="EMBL" id="KAA1119401.1"/>
    </source>
</evidence>
<dbReference type="Proteomes" id="UP000324748">
    <property type="component" value="Unassembled WGS sequence"/>
</dbReference>
<gene>
    <name evidence="4" type="ORF">PGT21_024293</name>
</gene>
<dbReference type="EMBL" id="VSWC01000001">
    <property type="protein sequence ID" value="KAA1119401.1"/>
    <property type="molecule type" value="Genomic_DNA"/>
</dbReference>
<feature type="coiled-coil region" evidence="2">
    <location>
        <begin position="109"/>
        <end position="252"/>
    </location>
</feature>
<dbReference type="GO" id="GO:0090734">
    <property type="term" value="C:site of DNA damage"/>
    <property type="evidence" value="ECO:0007669"/>
    <property type="project" value="TreeGrafter"/>
</dbReference>
<organism evidence="4 5">
    <name type="scientific">Puccinia graminis f. sp. tritici</name>
    <dbReference type="NCBI Taxonomy" id="56615"/>
    <lineage>
        <taxon>Eukaryota</taxon>
        <taxon>Fungi</taxon>
        <taxon>Dikarya</taxon>
        <taxon>Basidiomycota</taxon>
        <taxon>Pucciniomycotina</taxon>
        <taxon>Pucciniomycetes</taxon>
        <taxon>Pucciniales</taxon>
        <taxon>Pucciniaceae</taxon>
        <taxon>Puccinia</taxon>
    </lineage>
</organism>
<accession>A0A5B0R1M3</accession>
<dbReference type="CDD" id="cd16448">
    <property type="entry name" value="RING-H2"/>
    <property type="match status" value="1"/>
</dbReference>
<dbReference type="GO" id="GO:0016567">
    <property type="term" value="P:protein ubiquitination"/>
    <property type="evidence" value="ECO:0007669"/>
    <property type="project" value="TreeGrafter"/>
</dbReference>
<dbReference type="GO" id="GO:0005634">
    <property type="term" value="C:nucleus"/>
    <property type="evidence" value="ECO:0007669"/>
    <property type="project" value="TreeGrafter"/>
</dbReference>
<comment type="caution">
    <text evidence="4">The sequence shown here is derived from an EMBL/GenBank/DDBJ whole genome shotgun (WGS) entry which is preliminary data.</text>
</comment>
<dbReference type="GO" id="GO:0061630">
    <property type="term" value="F:ubiquitin protein ligase activity"/>
    <property type="evidence" value="ECO:0007669"/>
    <property type="project" value="TreeGrafter"/>
</dbReference>
<keyword evidence="5" id="KW-1185">Reference proteome</keyword>
<dbReference type="SMART" id="SM00184">
    <property type="entry name" value="RING"/>
    <property type="match status" value="1"/>
</dbReference>
<evidence type="ECO:0000313" key="5">
    <source>
        <dbReference type="Proteomes" id="UP000324748"/>
    </source>
</evidence>
<evidence type="ECO:0000256" key="2">
    <source>
        <dbReference type="SAM" id="Coils"/>
    </source>
</evidence>
<keyword evidence="1" id="KW-0863">Zinc-finger</keyword>
<dbReference type="InterPro" id="IPR001841">
    <property type="entry name" value="Znf_RING"/>
</dbReference>
<dbReference type="SUPFAM" id="SSF57850">
    <property type="entry name" value="RING/U-box"/>
    <property type="match status" value="1"/>
</dbReference>
<dbReference type="InterPro" id="IPR013083">
    <property type="entry name" value="Znf_RING/FYVE/PHD"/>
</dbReference>
<evidence type="ECO:0000256" key="1">
    <source>
        <dbReference type="PROSITE-ProRule" id="PRU00175"/>
    </source>
</evidence>
<dbReference type="PANTHER" id="PTHR46569:SF1">
    <property type="entry name" value="E3 UBIQUITIN-PROTEIN LIGASE RFWD3-RELATED"/>
    <property type="match status" value="1"/>
</dbReference>
<dbReference type="AlphaFoldDB" id="A0A5B0R1M3"/>
<feature type="domain" description="RING-type" evidence="3">
    <location>
        <begin position="12"/>
        <end position="59"/>
    </location>
</feature>